<dbReference type="PANTHER" id="PTHR43539">
    <property type="entry name" value="FLAVIN-BINDING MONOOXYGENASE-LIKE PROTEIN (AFU_ORTHOLOGUE AFUA_4G09220)"/>
    <property type="match status" value="1"/>
</dbReference>
<dbReference type="SUPFAM" id="SSF51905">
    <property type="entry name" value="FAD/NAD(P)-binding domain"/>
    <property type="match status" value="2"/>
</dbReference>
<dbReference type="Gene3D" id="3.50.50.60">
    <property type="entry name" value="FAD/NAD(P)-binding domain"/>
    <property type="match status" value="1"/>
</dbReference>
<dbReference type="GO" id="GO:0050660">
    <property type="term" value="F:flavin adenine dinucleotide binding"/>
    <property type="evidence" value="ECO:0007669"/>
    <property type="project" value="InterPro"/>
</dbReference>
<evidence type="ECO:0000256" key="5">
    <source>
        <dbReference type="ARBA" id="ARBA00022857"/>
    </source>
</evidence>
<dbReference type="GO" id="GO:0050661">
    <property type="term" value="F:NADP binding"/>
    <property type="evidence" value="ECO:0007669"/>
    <property type="project" value="InterPro"/>
</dbReference>
<keyword evidence="3" id="KW-0285">Flavoprotein</keyword>
<dbReference type="InterPro" id="IPR050982">
    <property type="entry name" value="Auxin_biosynth/cation_transpt"/>
</dbReference>
<dbReference type="FunFam" id="3.50.50.60:FF:000023">
    <property type="entry name" value="Dimethylaniline monooxygenase [N-oxide-forming]"/>
    <property type="match status" value="1"/>
</dbReference>
<evidence type="ECO:0000256" key="3">
    <source>
        <dbReference type="ARBA" id="ARBA00022630"/>
    </source>
</evidence>
<protein>
    <submittedName>
        <fullName evidence="7">ARAD1D18612p</fullName>
    </submittedName>
</protein>
<keyword evidence="4" id="KW-0274">FAD</keyword>
<organism evidence="7">
    <name type="scientific">Blastobotrys adeninivorans</name>
    <name type="common">Yeast</name>
    <name type="synonym">Arxula adeninivorans</name>
    <dbReference type="NCBI Taxonomy" id="409370"/>
    <lineage>
        <taxon>Eukaryota</taxon>
        <taxon>Fungi</taxon>
        <taxon>Dikarya</taxon>
        <taxon>Ascomycota</taxon>
        <taxon>Saccharomycotina</taxon>
        <taxon>Dipodascomycetes</taxon>
        <taxon>Dipodascales</taxon>
        <taxon>Trichomonascaceae</taxon>
        <taxon>Blastobotrys</taxon>
    </lineage>
</organism>
<dbReference type="InterPro" id="IPR036188">
    <property type="entry name" value="FAD/NAD-bd_sf"/>
</dbReference>
<comment type="similarity">
    <text evidence="2">Belongs to the FMO family.</text>
</comment>
<dbReference type="InterPro" id="IPR020946">
    <property type="entry name" value="Flavin_mOase-like"/>
</dbReference>
<dbReference type="PANTHER" id="PTHR43539:SF68">
    <property type="entry name" value="FLAVIN-BINDING MONOOXYGENASE-LIKE PROTEIN (AFU_ORTHOLOGUE AFUA_4G09220)"/>
    <property type="match status" value="1"/>
</dbReference>
<keyword evidence="6" id="KW-0560">Oxidoreductase</keyword>
<gene>
    <name evidence="7" type="ORF">GNLVRS02_ARAD1D18612g</name>
</gene>
<dbReference type="PhylomeDB" id="A0A060TFY6"/>
<reference evidence="7" key="2">
    <citation type="submission" date="2014-06" db="EMBL/GenBank/DDBJ databases">
        <title>The complete genome of Blastobotrys (Arxula) adeninivorans LS3 - a yeast of biotechnological interest.</title>
        <authorList>
            <person name="Kunze G."/>
            <person name="Gaillardin C."/>
            <person name="Czernicka M."/>
            <person name="Durrens P."/>
            <person name="Martin T."/>
            <person name="Boer E."/>
            <person name="Gabaldon T."/>
            <person name="Cruz J."/>
            <person name="Talla E."/>
            <person name="Marck C."/>
            <person name="Goffeau A."/>
            <person name="Barbe V."/>
            <person name="Baret P."/>
            <person name="Baronian K."/>
            <person name="Beier S."/>
            <person name="Bleykasten C."/>
            <person name="Bode R."/>
            <person name="Casaregola S."/>
            <person name="Despons L."/>
            <person name="Fairhead C."/>
            <person name="Giersberg M."/>
            <person name="Gierski P."/>
            <person name="Hahnel U."/>
            <person name="Hartmann A."/>
            <person name="Jankowska D."/>
            <person name="Jubin C."/>
            <person name="Jung P."/>
            <person name="Lafontaine I."/>
            <person name="Leh-Louis V."/>
            <person name="Lemaire M."/>
            <person name="Marcet-Houben M."/>
            <person name="Mascher M."/>
            <person name="Morel G."/>
            <person name="Richard G.-F."/>
            <person name="Riechen J."/>
            <person name="Sacerdot C."/>
            <person name="Sarkar A."/>
            <person name="Savel G."/>
            <person name="Schacherer J."/>
            <person name="Sherman D."/>
            <person name="Straub M.-L."/>
            <person name="Stein N."/>
            <person name="Thierry A."/>
            <person name="Trautwein-Schult A."/>
            <person name="Westhof E."/>
            <person name="Worch S."/>
            <person name="Dujon B."/>
            <person name="Souciet J.-L."/>
            <person name="Wincker P."/>
            <person name="Scholz U."/>
            <person name="Neuveglise N."/>
        </authorList>
    </citation>
    <scope>NUCLEOTIDE SEQUENCE</scope>
    <source>
        <strain evidence="7">LS3</strain>
    </source>
</reference>
<evidence type="ECO:0000256" key="4">
    <source>
        <dbReference type="ARBA" id="ARBA00022827"/>
    </source>
</evidence>
<dbReference type="GO" id="GO:0004499">
    <property type="term" value="F:N,N-dimethylaniline monooxygenase activity"/>
    <property type="evidence" value="ECO:0007669"/>
    <property type="project" value="InterPro"/>
</dbReference>
<evidence type="ECO:0000313" key="7">
    <source>
        <dbReference type="EMBL" id="CDP37752.1"/>
    </source>
</evidence>
<dbReference type="PRINTS" id="PR00411">
    <property type="entry name" value="PNDRDTASEI"/>
</dbReference>
<dbReference type="PRINTS" id="PR00368">
    <property type="entry name" value="FADPNR"/>
</dbReference>
<dbReference type="AlphaFoldDB" id="A0A060TFY6"/>
<accession>A0A060TFY6</accession>
<reference evidence="7" key="1">
    <citation type="submission" date="2014-02" db="EMBL/GenBank/DDBJ databases">
        <authorList>
            <person name="Genoscope - CEA"/>
        </authorList>
    </citation>
    <scope>NUCLEOTIDE SEQUENCE</scope>
    <source>
        <strain evidence="7">LS3</strain>
    </source>
</reference>
<sequence>MVATHFAVVEAYLPPNRFSEEEKQPQFMNKYVQNFLAKFKQAVESNDAQQFDNLIAQGGYWRDVIAFTNDYRTISKENVLQAAKDRLSVTKAQGGNEIEFGPTFGSLDEYAYIEFGFKFSTELGPAVSTVRLIKEEDGEVRAQVLYTALQGIHGHPERFRNDRITGDKNSMTPYEELRRQEIDNPEPKVIIVGGGHNGLVAAARLKALGVPALVVDRYERVGDNWRKRYGSLALHDALYSQELPYMKFPETFPTFISAGKLGNWLEHYVESLELNVWTQSAVIPDKTYFDEKEQKWHVTISRNGEERSFVVEHMVLSTGLGGGKPKMPEPLPGQEKFSKPIIHSAHHKGGKEWKDKKVLVVGTGSSGHDISLDLSNHGADVTMLQRSPTYVLSIKNGIIKTLNGDLMVEGVDLDYADRITEAMPKTLGKALHQRLVPKINDLDRDMLDGLKKAGFQTYDGPDGSGFLFLALERGGGYYYESGASQRIIDGGIKVKSGSIKNFNEKDVVFEDGSTMSPDLVIFCTGFTGIQDSVAETLGQKYAKMVKPIWGLDAEGEINGIFRDCGIPKTYYVVGGLAPCRLNSRILALQILAEQLGKFGPRYTIEEQKKAGNYVDLSGMVYH</sequence>
<evidence type="ECO:0000256" key="2">
    <source>
        <dbReference type="ARBA" id="ARBA00009183"/>
    </source>
</evidence>
<evidence type="ECO:0000256" key="1">
    <source>
        <dbReference type="ARBA" id="ARBA00001974"/>
    </source>
</evidence>
<comment type="cofactor">
    <cofactor evidence="1">
        <name>FAD</name>
        <dbReference type="ChEBI" id="CHEBI:57692"/>
    </cofactor>
</comment>
<proteinExistence type="inferred from homology"/>
<dbReference type="Pfam" id="PF00743">
    <property type="entry name" value="FMO-like"/>
    <property type="match status" value="1"/>
</dbReference>
<name>A0A060TFY6_BLAAD</name>
<evidence type="ECO:0000256" key="6">
    <source>
        <dbReference type="ARBA" id="ARBA00023002"/>
    </source>
</evidence>
<dbReference type="EMBL" id="HG937694">
    <property type="protein sequence ID" value="CDP37752.1"/>
    <property type="molecule type" value="Genomic_DNA"/>
</dbReference>
<keyword evidence="5" id="KW-0521">NADP</keyword>